<dbReference type="SUPFAM" id="SSF51445">
    <property type="entry name" value="(Trans)glycosidases"/>
    <property type="match status" value="1"/>
</dbReference>
<dbReference type="SUPFAM" id="SSF49785">
    <property type="entry name" value="Galactose-binding domain-like"/>
    <property type="match status" value="1"/>
</dbReference>
<feature type="region of interest" description="Disordered" evidence="1">
    <location>
        <begin position="1"/>
        <end position="30"/>
    </location>
</feature>
<evidence type="ECO:0000256" key="1">
    <source>
        <dbReference type="SAM" id="MobiDB-lite"/>
    </source>
</evidence>
<dbReference type="Gene3D" id="3.20.20.80">
    <property type="entry name" value="Glycosidases"/>
    <property type="match status" value="1"/>
</dbReference>
<evidence type="ECO:0000259" key="2">
    <source>
        <dbReference type="PROSITE" id="PS51175"/>
    </source>
</evidence>
<dbReference type="PANTHER" id="PTHR34154">
    <property type="entry name" value="ALKALI-SENSITIVE LINKAGE PROTEIN 1"/>
    <property type="match status" value="1"/>
</dbReference>
<sequence length="418" mass="46895">MEFDGPQPGDVGNGTDDPTSDQPPLTNGQFSVKRGLAYGEHSVQDLAVLSQGMQWWYNWGPRPEAAVLSSYQDMGVEFVPMAWDENFDETQLRQYLDAHPDVRFLLGFNEPNFRDQANLTPAQVAQHWPRLETIAHDYDLKIVGPAVNFSPGGVDIPGVEDDSSPFLYLDAFFEACSDCQVDYLAVHSYMKYPSAVKWFVGQFTERYGKPVWLTEWASWDEGGPATVNEQMNYLANTARWLENNPEVYRYAWFIGRTDEGKDQHPYLDILDADGELTPLGGLYTHIPASDYRFAVNQRLQAEGGHRGEGYAHQPTSDNQGYVDIVWTDSSGFIDFDLRSEQEATVRVTVRAANAGAERILTLLIDHQPVTTLAIANTGGLNQWQTFTGQMVMPEGEPTLTIKTSEAGYAINWVQLTEL</sequence>
<dbReference type="CAZy" id="GH128">
    <property type="family name" value="Glycoside Hydrolase Family 128"/>
</dbReference>
<name>A4BAS5_9GAMM</name>
<proteinExistence type="predicted"/>
<accession>A4BAS5</accession>
<dbReference type="HOGENOM" id="CLU_656997_0_0_6"/>
<evidence type="ECO:0000313" key="4">
    <source>
        <dbReference type="Proteomes" id="UP000005953"/>
    </source>
</evidence>
<dbReference type="PROSITE" id="PS51175">
    <property type="entry name" value="CBM6"/>
    <property type="match status" value="1"/>
</dbReference>
<feature type="compositionally biased region" description="Polar residues" evidence="1">
    <location>
        <begin position="16"/>
        <end position="30"/>
    </location>
</feature>
<dbReference type="PANTHER" id="PTHR34154:SF3">
    <property type="entry name" value="ALKALI-SENSITIVE LINKAGE PROTEIN 1"/>
    <property type="match status" value="1"/>
</dbReference>
<evidence type="ECO:0000313" key="3">
    <source>
        <dbReference type="EMBL" id="EAR10538.1"/>
    </source>
</evidence>
<dbReference type="RefSeq" id="WP_008041706.1">
    <property type="nucleotide sequence ID" value="NZ_CH724149.1"/>
</dbReference>
<dbReference type="InterPro" id="IPR024655">
    <property type="entry name" value="Asl1_glyco_hydro_catalytic"/>
</dbReference>
<dbReference type="InterPro" id="IPR053183">
    <property type="entry name" value="ASL1"/>
</dbReference>
<dbReference type="Pfam" id="PF11790">
    <property type="entry name" value="Glyco_hydro_cc"/>
    <property type="match status" value="1"/>
</dbReference>
<dbReference type="STRING" id="314283.MED297_11000"/>
<keyword evidence="4" id="KW-1185">Reference proteome</keyword>
<comment type="caution">
    <text evidence="3">The sequence shown here is derived from an EMBL/GenBank/DDBJ whole genome shotgun (WGS) entry which is preliminary data.</text>
</comment>
<dbReference type="GO" id="GO:0030246">
    <property type="term" value="F:carbohydrate binding"/>
    <property type="evidence" value="ECO:0007669"/>
    <property type="project" value="InterPro"/>
</dbReference>
<gene>
    <name evidence="3" type="ORF">MED297_11000</name>
</gene>
<feature type="domain" description="CBM6" evidence="2">
    <location>
        <begin position="297"/>
        <end position="416"/>
    </location>
</feature>
<protein>
    <recommendedName>
        <fullName evidence="2">CBM6 domain-containing protein</fullName>
    </recommendedName>
</protein>
<dbReference type="InterPro" id="IPR005084">
    <property type="entry name" value="CBM6"/>
</dbReference>
<dbReference type="AlphaFoldDB" id="A4BAS5"/>
<dbReference type="InterPro" id="IPR017853">
    <property type="entry name" value="GH"/>
</dbReference>
<dbReference type="Proteomes" id="UP000005953">
    <property type="component" value="Unassembled WGS sequence"/>
</dbReference>
<dbReference type="Gene3D" id="2.60.120.260">
    <property type="entry name" value="Galactose-binding domain-like"/>
    <property type="match status" value="1"/>
</dbReference>
<dbReference type="CAZy" id="CBM6">
    <property type="family name" value="Carbohydrate-Binding Module Family 6"/>
</dbReference>
<reference evidence="3 4" key="1">
    <citation type="submission" date="2006-02" db="EMBL/GenBank/DDBJ databases">
        <authorList>
            <person name="Pinhassi J."/>
            <person name="Pedros-Alio C."/>
            <person name="Ferriera S."/>
            <person name="Johnson J."/>
            <person name="Kravitz S."/>
            <person name="Halpern A."/>
            <person name="Remington K."/>
            <person name="Beeson K."/>
            <person name="Tran B."/>
            <person name="Rogers Y.-H."/>
            <person name="Friedman R."/>
            <person name="Venter J.C."/>
        </authorList>
    </citation>
    <scope>NUCLEOTIDE SEQUENCE [LARGE SCALE GENOMIC DNA]</scope>
    <source>
        <strain evidence="3 4">MED297</strain>
    </source>
</reference>
<dbReference type="GO" id="GO:0071966">
    <property type="term" value="P:fungal-type cell wall polysaccharide metabolic process"/>
    <property type="evidence" value="ECO:0007669"/>
    <property type="project" value="TreeGrafter"/>
</dbReference>
<dbReference type="Pfam" id="PF03422">
    <property type="entry name" value="CBM_6"/>
    <property type="match status" value="1"/>
</dbReference>
<dbReference type="InterPro" id="IPR008979">
    <property type="entry name" value="Galactose-bd-like_sf"/>
</dbReference>
<dbReference type="EMBL" id="AAOE01000003">
    <property type="protein sequence ID" value="EAR10538.1"/>
    <property type="molecule type" value="Genomic_DNA"/>
</dbReference>
<organism evidence="3 4">
    <name type="scientific">Reinekea blandensis MED297</name>
    <dbReference type="NCBI Taxonomy" id="314283"/>
    <lineage>
        <taxon>Bacteria</taxon>
        <taxon>Pseudomonadati</taxon>
        <taxon>Pseudomonadota</taxon>
        <taxon>Gammaproteobacteria</taxon>
        <taxon>Oceanospirillales</taxon>
        <taxon>Saccharospirillaceae</taxon>
        <taxon>Reinekea</taxon>
    </lineage>
</organism>